<gene>
    <name evidence="2" type="ORF">ColLi_13268</name>
</gene>
<feature type="compositionally biased region" description="Basic and acidic residues" evidence="1">
    <location>
        <begin position="160"/>
        <end position="174"/>
    </location>
</feature>
<name>A0AA37LYJ6_9PEZI</name>
<proteinExistence type="predicted"/>
<sequence length="373" mass="40070">MSLRIDRRLRARQLGRFLDRGVGEDKMEIERRVQEADPGHKLLQALGWQDEEAHANEEQWLAAWNSRGQVKTWIKGNLQKWRQELDKQEDESTKDEEQLAAGLKTSHHTVGAVERGEFQVHGHVDGGGSNPGSETVQGEKQTATAVTAGQHHLGGGLDNSECRRQDGQGGHGDKAASMPSHAGAEQLASSTSMTNKARVNMGHDSLLASAMAPVAPTREELSLLAAQSEAHSLTRGGDGLPSEGNHTAVRAMSGAPSQTRASLSQVPHEVDTARWGHQHILAMPGAWDAGTGSFGLEGPAPSAHHQHRVTAAAAIASATAIPAMAGSVTARPGTAASDREKCETTALTMTPAARQRWLDWYRGVFRPQLKRQI</sequence>
<evidence type="ECO:0000313" key="3">
    <source>
        <dbReference type="Proteomes" id="UP001055172"/>
    </source>
</evidence>
<feature type="compositionally biased region" description="Polar residues" evidence="1">
    <location>
        <begin position="131"/>
        <end position="147"/>
    </location>
</feature>
<dbReference type="AlphaFoldDB" id="A0AA37LYJ6"/>
<organism evidence="2 3">
    <name type="scientific">Colletotrichum liriopes</name>
    <dbReference type="NCBI Taxonomy" id="708192"/>
    <lineage>
        <taxon>Eukaryota</taxon>
        <taxon>Fungi</taxon>
        <taxon>Dikarya</taxon>
        <taxon>Ascomycota</taxon>
        <taxon>Pezizomycotina</taxon>
        <taxon>Sordariomycetes</taxon>
        <taxon>Hypocreomycetidae</taxon>
        <taxon>Glomerellales</taxon>
        <taxon>Glomerellaceae</taxon>
        <taxon>Colletotrichum</taxon>
        <taxon>Colletotrichum spaethianum species complex</taxon>
    </lineage>
</organism>
<evidence type="ECO:0000256" key="1">
    <source>
        <dbReference type="SAM" id="MobiDB-lite"/>
    </source>
</evidence>
<feature type="region of interest" description="Disordered" evidence="1">
    <location>
        <begin position="120"/>
        <end position="192"/>
    </location>
</feature>
<comment type="caution">
    <text evidence="2">The sequence shown here is derived from an EMBL/GenBank/DDBJ whole genome shotgun (WGS) entry which is preliminary data.</text>
</comment>
<protein>
    <submittedName>
        <fullName evidence="2">Uncharacterized protein</fullName>
    </submittedName>
</protein>
<reference evidence="2 3" key="1">
    <citation type="submission" date="2021-07" db="EMBL/GenBank/DDBJ databases">
        <title>Genome data of Colletotrichum spaethianum.</title>
        <authorList>
            <person name="Utami Y.D."/>
            <person name="Hiruma K."/>
        </authorList>
    </citation>
    <scope>NUCLEOTIDE SEQUENCE [LARGE SCALE GENOMIC DNA]</scope>
    <source>
        <strain evidence="2 3">MAFF 242679</strain>
    </source>
</reference>
<dbReference type="Proteomes" id="UP001055172">
    <property type="component" value="Unassembled WGS sequence"/>
</dbReference>
<feature type="region of interest" description="Disordered" evidence="1">
    <location>
        <begin position="85"/>
        <end position="106"/>
    </location>
</feature>
<evidence type="ECO:0000313" key="2">
    <source>
        <dbReference type="EMBL" id="GJC90430.1"/>
    </source>
</evidence>
<accession>A0AA37LYJ6</accession>
<keyword evidence="3" id="KW-1185">Reference proteome</keyword>
<dbReference type="EMBL" id="BPPX01000053">
    <property type="protein sequence ID" value="GJC90430.1"/>
    <property type="molecule type" value="Genomic_DNA"/>
</dbReference>